<keyword evidence="2" id="KW-1185">Reference proteome</keyword>
<dbReference type="VEuPathDB" id="VectorBase:LDEU010741"/>
<dbReference type="EMBL" id="NCKV01012890">
    <property type="protein sequence ID" value="RWS21300.1"/>
    <property type="molecule type" value="Genomic_DNA"/>
</dbReference>
<name>A0A443S1A0_9ACAR</name>
<evidence type="ECO:0000313" key="2">
    <source>
        <dbReference type="Proteomes" id="UP000288716"/>
    </source>
</evidence>
<dbReference type="Proteomes" id="UP000288716">
    <property type="component" value="Unassembled WGS sequence"/>
</dbReference>
<protein>
    <submittedName>
        <fullName evidence="1">Uncharacterized protein</fullName>
    </submittedName>
</protein>
<sequence length="73" mass="8494">MSDYRHLTFKHPFTALCAGPTSSGKTVLIRRMLQNKQLFSDIDELRVLWAYGINQKLREHTIFGRSSNGRRID</sequence>
<evidence type="ECO:0000313" key="1">
    <source>
        <dbReference type="EMBL" id="RWS21300.1"/>
    </source>
</evidence>
<proteinExistence type="predicted"/>
<reference evidence="1 2" key="1">
    <citation type="journal article" date="2018" name="Gigascience">
        <title>Genomes of trombidid mites reveal novel predicted allergens and laterally-transferred genes associated with secondary metabolism.</title>
        <authorList>
            <person name="Dong X."/>
            <person name="Chaisiri K."/>
            <person name="Xia D."/>
            <person name="Armstrong S.D."/>
            <person name="Fang Y."/>
            <person name="Donnelly M.J."/>
            <person name="Kadowaki T."/>
            <person name="McGarry J.W."/>
            <person name="Darby A.C."/>
            <person name="Makepeace B.L."/>
        </authorList>
    </citation>
    <scope>NUCLEOTIDE SEQUENCE [LARGE SCALE GENOMIC DNA]</scope>
    <source>
        <strain evidence="1">UoL-UT</strain>
    </source>
</reference>
<accession>A0A443S1A0</accession>
<organism evidence="1 2">
    <name type="scientific">Leptotrombidium deliense</name>
    <dbReference type="NCBI Taxonomy" id="299467"/>
    <lineage>
        <taxon>Eukaryota</taxon>
        <taxon>Metazoa</taxon>
        <taxon>Ecdysozoa</taxon>
        <taxon>Arthropoda</taxon>
        <taxon>Chelicerata</taxon>
        <taxon>Arachnida</taxon>
        <taxon>Acari</taxon>
        <taxon>Acariformes</taxon>
        <taxon>Trombidiformes</taxon>
        <taxon>Prostigmata</taxon>
        <taxon>Anystina</taxon>
        <taxon>Parasitengona</taxon>
        <taxon>Trombiculoidea</taxon>
        <taxon>Trombiculidae</taxon>
        <taxon>Leptotrombidium</taxon>
    </lineage>
</organism>
<dbReference type="OrthoDB" id="6425971at2759"/>
<dbReference type="AlphaFoldDB" id="A0A443S1A0"/>
<gene>
    <name evidence="1" type="ORF">B4U80_06590</name>
</gene>
<comment type="caution">
    <text evidence="1">The sequence shown here is derived from an EMBL/GenBank/DDBJ whole genome shotgun (WGS) entry which is preliminary data.</text>
</comment>